<dbReference type="AlphaFoldDB" id="A0A561R973"/>
<dbReference type="PANTHER" id="PTHR42796">
    <property type="entry name" value="FUMARYLACETOACETATE HYDROLASE DOMAIN-CONTAINING PROTEIN 2A-RELATED"/>
    <property type="match status" value="1"/>
</dbReference>
<comment type="caution">
    <text evidence="4">The sequence shown here is derived from an EMBL/GenBank/DDBJ whole genome shotgun (WGS) entry which is preliminary data.</text>
</comment>
<dbReference type="InterPro" id="IPR036663">
    <property type="entry name" value="Fumarylacetoacetase_C_sf"/>
</dbReference>
<dbReference type="InterPro" id="IPR051121">
    <property type="entry name" value="FAH"/>
</dbReference>
<dbReference type="Proteomes" id="UP000320653">
    <property type="component" value="Unassembled WGS sequence"/>
</dbReference>
<dbReference type="EMBL" id="VIWP01000001">
    <property type="protein sequence ID" value="TWF59156.1"/>
    <property type="molecule type" value="Genomic_DNA"/>
</dbReference>
<dbReference type="RefSeq" id="WP_145633186.1">
    <property type="nucleotide sequence ID" value="NZ_VIWP01000001.1"/>
</dbReference>
<evidence type="ECO:0000259" key="3">
    <source>
        <dbReference type="Pfam" id="PF01557"/>
    </source>
</evidence>
<dbReference type="SUPFAM" id="SSF56529">
    <property type="entry name" value="FAH"/>
    <property type="match status" value="1"/>
</dbReference>
<dbReference type="GO" id="GO:0019752">
    <property type="term" value="P:carboxylic acid metabolic process"/>
    <property type="evidence" value="ECO:0007669"/>
    <property type="project" value="UniProtKB-ARBA"/>
</dbReference>
<gene>
    <name evidence="4" type="ORF">FHW37_101962</name>
</gene>
<dbReference type="InterPro" id="IPR011234">
    <property type="entry name" value="Fumarylacetoacetase-like_C"/>
</dbReference>
<accession>A0A561R973</accession>
<comment type="similarity">
    <text evidence="1">Belongs to the FAH family.</text>
</comment>
<sequence>MKFVRFGESGKEKPGVVDDQGKIRDLSGLVTDITGDALGGKLSESLKHVDISTLPLAPEGARLGPCIAQVGNFIAVGLNYADHATETNAQIPKEPILFNKARSCIVGPYDDVVLPPNSTKSDWEVEIAFVISKRASYVSEDEALDHVGGYFICNDVSEREYQLEREGQWVKGKCCPTFGPIGPWVVTPDEVGNPQDLSLWLEVNGERLQNSTTRNMIFPIRTLVSYISQYMILEPGDIVTTGTPPGVGLGMVPLRFLKRGDTMKLGVEKLGIQEQRVI</sequence>
<organism evidence="4 5">
    <name type="scientific">Neorhizobium alkalisoli</name>
    <dbReference type="NCBI Taxonomy" id="528178"/>
    <lineage>
        <taxon>Bacteria</taxon>
        <taxon>Pseudomonadati</taxon>
        <taxon>Pseudomonadota</taxon>
        <taxon>Alphaproteobacteria</taxon>
        <taxon>Hyphomicrobiales</taxon>
        <taxon>Rhizobiaceae</taxon>
        <taxon>Rhizobium/Agrobacterium group</taxon>
        <taxon>Neorhizobium</taxon>
    </lineage>
</organism>
<dbReference type="OrthoDB" id="5197601at2"/>
<reference evidence="4 5" key="1">
    <citation type="submission" date="2019-06" db="EMBL/GenBank/DDBJ databases">
        <title>Sorghum-associated microbial communities from plants grown in Nebraska, USA.</title>
        <authorList>
            <person name="Schachtman D."/>
        </authorList>
    </citation>
    <scope>NUCLEOTIDE SEQUENCE [LARGE SCALE GENOMIC DNA]</scope>
    <source>
        <strain evidence="4 5">1225</strain>
    </source>
</reference>
<dbReference type="FunFam" id="3.90.850.10:FF:000002">
    <property type="entry name" value="2-hydroxyhepta-2,4-diene-1,7-dioate isomerase"/>
    <property type="match status" value="1"/>
</dbReference>
<evidence type="ECO:0000313" key="5">
    <source>
        <dbReference type="Proteomes" id="UP000320653"/>
    </source>
</evidence>
<dbReference type="GO" id="GO:0016853">
    <property type="term" value="F:isomerase activity"/>
    <property type="evidence" value="ECO:0007669"/>
    <property type="project" value="UniProtKB-ARBA"/>
</dbReference>
<feature type="domain" description="Fumarylacetoacetase-like C-terminal" evidence="3">
    <location>
        <begin position="73"/>
        <end position="277"/>
    </location>
</feature>
<evidence type="ECO:0000256" key="1">
    <source>
        <dbReference type="ARBA" id="ARBA00010211"/>
    </source>
</evidence>
<evidence type="ECO:0000313" key="4">
    <source>
        <dbReference type="EMBL" id="TWF59156.1"/>
    </source>
</evidence>
<dbReference type="GO" id="GO:0046872">
    <property type="term" value="F:metal ion binding"/>
    <property type="evidence" value="ECO:0007669"/>
    <property type="project" value="UniProtKB-KW"/>
</dbReference>
<proteinExistence type="inferred from homology"/>
<keyword evidence="5" id="KW-1185">Reference proteome</keyword>
<dbReference type="PANTHER" id="PTHR42796:SF4">
    <property type="entry name" value="FUMARYLACETOACETATE HYDROLASE DOMAIN-CONTAINING PROTEIN 2A"/>
    <property type="match status" value="1"/>
</dbReference>
<protein>
    <submittedName>
        <fullName evidence="4">2-keto-4-pentenoate hydratase/2-oxohepta-3-ene-1,7-dioic acid hydratase in catechol pathway</fullName>
    </submittedName>
</protein>
<evidence type="ECO:0000256" key="2">
    <source>
        <dbReference type="ARBA" id="ARBA00022723"/>
    </source>
</evidence>
<dbReference type="Pfam" id="PF01557">
    <property type="entry name" value="FAA_hydrolase"/>
    <property type="match status" value="1"/>
</dbReference>
<name>A0A561R973_9HYPH</name>
<dbReference type="Gene3D" id="3.90.850.10">
    <property type="entry name" value="Fumarylacetoacetase-like, C-terminal domain"/>
    <property type="match status" value="1"/>
</dbReference>
<keyword evidence="2" id="KW-0479">Metal-binding</keyword>